<dbReference type="AlphaFoldDB" id="A0A5B0MPU6"/>
<protein>
    <submittedName>
        <fullName evidence="1">Uncharacterized protein</fullName>
    </submittedName>
</protein>
<organism evidence="1 2">
    <name type="scientific">Puccinia graminis f. sp. tritici</name>
    <dbReference type="NCBI Taxonomy" id="56615"/>
    <lineage>
        <taxon>Eukaryota</taxon>
        <taxon>Fungi</taxon>
        <taxon>Dikarya</taxon>
        <taxon>Basidiomycota</taxon>
        <taxon>Pucciniomycotina</taxon>
        <taxon>Pucciniomycetes</taxon>
        <taxon>Pucciniales</taxon>
        <taxon>Pucciniaceae</taxon>
        <taxon>Puccinia</taxon>
    </lineage>
</organism>
<dbReference type="Proteomes" id="UP000324748">
    <property type="component" value="Unassembled WGS sequence"/>
</dbReference>
<gene>
    <name evidence="1" type="ORF">PGT21_027401</name>
</gene>
<name>A0A5B0MPU6_PUCGR</name>
<sequence>MRMRKQTELAVLWAVAGSKRNLARESIPCNVANDSGHLSRSYYKPLADREASFTGLVPPPCPGSRAEEPICAALVKMGLHEDNTDVVVNVLKAGSDVISTITTNPTQTSTTSSTTIKDTSRANIFNRLWGTLINVC</sequence>
<reference evidence="1 2" key="1">
    <citation type="submission" date="2019-05" db="EMBL/GenBank/DDBJ databases">
        <title>Emergence of the Ug99 lineage of the wheat stem rust pathogen through somatic hybridization.</title>
        <authorList>
            <person name="Li F."/>
            <person name="Upadhyaya N.M."/>
            <person name="Sperschneider J."/>
            <person name="Matny O."/>
            <person name="Nguyen-Phuc H."/>
            <person name="Mago R."/>
            <person name="Raley C."/>
            <person name="Miller M.E."/>
            <person name="Silverstein K.A.T."/>
            <person name="Henningsen E."/>
            <person name="Hirsch C.D."/>
            <person name="Visser B."/>
            <person name="Pretorius Z.A."/>
            <person name="Steffenson B.J."/>
            <person name="Schwessinger B."/>
            <person name="Dodds P.N."/>
            <person name="Figueroa M."/>
        </authorList>
    </citation>
    <scope>NUCLEOTIDE SEQUENCE [LARGE SCALE GENOMIC DNA]</scope>
    <source>
        <strain evidence="1">21-0</strain>
    </source>
</reference>
<keyword evidence="2" id="KW-1185">Reference proteome</keyword>
<dbReference type="EMBL" id="VSWC01000144">
    <property type="protein sequence ID" value="KAA1078036.1"/>
    <property type="molecule type" value="Genomic_DNA"/>
</dbReference>
<comment type="caution">
    <text evidence="1">The sequence shown here is derived from an EMBL/GenBank/DDBJ whole genome shotgun (WGS) entry which is preliminary data.</text>
</comment>
<evidence type="ECO:0000313" key="1">
    <source>
        <dbReference type="EMBL" id="KAA1078036.1"/>
    </source>
</evidence>
<accession>A0A5B0MPU6</accession>
<evidence type="ECO:0000313" key="2">
    <source>
        <dbReference type="Proteomes" id="UP000324748"/>
    </source>
</evidence>
<proteinExistence type="predicted"/>